<dbReference type="RefSeq" id="WP_080860428.1">
    <property type="nucleotide sequence ID" value="NZ_CP077405.1"/>
</dbReference>
<dbReference type="InterPro" id="IPR030678">
    <property type="entry name" value="Peptide/Ni-bd"/>
</dbReference>
<dbReference type="InterPro" id="IPR039424">
    <property type="entry name" value="SBP_5"/>
</dbReference>
<dbReference type="PANTHER" id="PTHR30290:SF65">
    <property type="entry name" value="MONOACYL PHOSPHATIDYLINOSITOL TETRAMANNOSIDE-BINDING PROTEIN LPQW-RELATED"/>
    <property type="match status" value="1"/>
</dbReference>
<dbReference type="GO" id="GO:0043190">
    <property type="term" value="C:ATP-binding cassette (ABC) transporter complex"/>
    <property type="evidence" value="ECO:0007669"/>
    <property type="project" value="InterPro"/>
</dbReference>
<dbReference type="GO" id="GO:0015833">
    <property type="term" value="P:peptide transport"/>
    <property type="evidence" value="ECO:0007669"/>
    <property type="project" value="TreeGrafter"/>
</dbReference>
<dbReference type="Proteomes" id="UP000192573">
    <property type="component" value="Unassembled WGS sequence"/>
</dbReference>
<protein>
    <recommendedName>
        <fullName evidence="1">Solute-binding protein family 5 domain-containing protein</fullName>
    </recommendedName>
</protein>
<dbReference type="Gene3D" id="3.40.190.10">
    <property type="entry name" value="Periplasmic binding protein-like II"/>
    <property type="match status" value="1"/>
</dbReference>
<evidence type="ECO:0000313" key="3">
    <source>
        <dbReference type="Proteomes" id="UP000192573"/>
    </source>
</evidence>
<dbReference type="Gene3D" id="3.10.105.10">
    <property type="entry name" value="Dipeptide-binding Protein, Domain 3"/>
    <property type="match status" value="1"/>
</dbReference>
<sequence length="511" mass="56186">MKSGLTRRTVLQAMGIGTGLVLGNKLLFAGEKKPRNVSRGGILRAAFPGSANNSVNVLLSTNSTINNVRARLLWDPLAEIDGGNISWRLMTSAESNHDATLWTIKLRQGVTFSNGQKLTAKDVLYSLHIYTTQPGSQNGWLKPLDISSSHIKDDYTLSLQLKRPVGTFDWLLAQAMFIFPEGTTDFTNAPGSGAFTLGAFNQDKSVLIAQHNYWDDNAGPYLDEIHLYSVEDSTARLNGLKAGQFDYSGGLTLLSARTEQKNPLIKIWQSDNSQMNSLAFSMNLSKPPFNNPDVVNALKYGIDREAMVRSVTLGMGEVANDSLGAGQTWFDSSLPVREYDPEHSKALLKKAGLTSVTAMIRTTDYQYGTLESAILLLKQARNAGFNLTLNRLPAADYYSDFTTLLNTPLQTNSYHSMPLPVSLPFYYGKDAPWSFTGPSSQELTKLVNAMQSSKMEGLREKMADLQHWLWLYGGDAIFARLPSVAGSSPKVENVKAAGFFDSPLLRDAWLA</sequence>
<dbReference type="InterPro" id="IPR000914">
    <property type="entry name" value="SBP_5_dom"/>
</dbReference>
<dbReference type="GO" id="GO:1904680">
    <property type="term" value="F:peptide transmembrane transporter activity"/>
    <property type="evidence" value="ECO:0007669"/>
    <property type="project" value="TreeGrafter"/>
</dbReference>
<feature type="domain" description="Solute-binding protein family 5" evidence="1">
    <location>
        <begin position="88"/>
        <end position="398"/>
    </location>
</feature>
<evidence type="ECO:0000313" key="2">
    <source>
        <dbReference type="EMBL" id="OQM39611.1"/>
    </source>
</evidence>
<dbReference type="EMBL" id="NAEW01000019">
    <property type="protein sequence ID" value="OQM39611.1"/>
    <property type="molecule type" value="Genomic_DNA"/>
</dbReference>
<dbReference type="Pfam" id="PF00496">
    <property type="entry name" value="SBP_bac_5"/>
    <property type="match status" value="1"/>
</dbReference>
<dbReference type="PANTHER" id="PTHR30290">
    <property type="entry name" value="PERIPLASMIC BINDING COMPONENT OF ABC TRANSPORTER"/>
    <property type="match status" value="1"/>
</dbReference>
<comment type="caution">
    <text evidence="2">The sequence shown here is derived from an EMBL/GenBank/DDBJ whole genome shotgun (WGS) entry which is preliminary data.</text>
</comment>
<evidence type="ECO:0000259" key="1">
    <source>
        <dbReference type="Pfam" id="PF00496"/>
    </source>
</evidence>
<reference evidence="2 3" key="1">
    <citation type="submission" date="2017-03" db="EMBL/GenBank/DDBJ databases">
        <authorList>
            <person name="Afonso C.L."/>
            <person name="Miller P.J."/>
            <person name="Scott M.A."/>
            <person name="Spackman E."/>
            <person name="Goraichik I."/>
            <person name="Dimitrov K.M."/>
            <person name="Suarez D.L."/>
            <person name="Swayne D.E."/>
        </authorList>
    </citation>
    <scope>NUCLEOTIDE SEQUENCE [LARGE SCALE GENOMIC DNA]</scope>
    <source>
        <strain evidence="2 3">ATCC 51113</strain>
    </source>
</reference>
<proteinExistence type="predicted"/>
<dbReference type="GO" id="GO:0030288">
    <property type="term" value="C:outer membrane-bounded periplasmic space"/>
    <property type="evidence" value="ECO:0007669"/>
    <property type="project" value="UniProtKB-ARBA"/>
</dbReference>
<dbReference type="AlphaFoldDB" id="A0A1V8NT75"/>
<name>A0A1V8NT75_CITBR</name>
<dbReference type="SUPFAM" id="SSF53850">
    <property type="entry name" value="Periplasmic binding protein-like II"/>
    <property type="match status" value="1"/>
</dbReference>
<gene>
    <name evidence="2" type="ORF">BZK42_23545</name>
</gene>
<dbReference type="PIRSF" id="PIRSF002741">
    <property type="entry name" value="MppA"/>
    <property type="match status" value="1"/>
</dbReference>
<organism evidence="2 3">
    <name type="scientific">Citrobacter braakii</name>
    <dbReference type="NCBI Taxonomy" id="57706"/>
    <lineage>
        <taxon>Bacteria</taxon>
        <taxon>Pseudomonadati</taxon>
        <taxon>Pseudomonadota</taxon>
        <taxon>Gammaproteobacteria</taxon>
        <taxon>Enterobacterales</taxon>
        <taxon>Enterobacteriaceae</taxon>
        <taxon>Citrobacter</taxon>
        <taxon>Citrobacter freundii complex</taxon>
    </lineage>
</organism>
<accession>A0A1V8NT75</accession>